<dbReference type="AlphaFoldDB" id="A0A4Q7NXV0"/>
<accession>A0A4Q7NXV0</accession>
<dbReference type="EMBL" id="SGXE01000004">
    <property type="protein sequence ID" value="RZS92241.1"/>
    <property type="molecule type" value="Genomic_DNA"/>
</dbReference>
<dbReference type="InterPro" id="IPR024311">
    <property type="entry name" value="Lipocalin-like"/>
</dbReference>
<reference evidence="3 4" key="1">
    <citation type="submission" date="2019-02" db="EMBL/GenBank/DDBJ databases">
        <title>Genomic Encyclopedia of Type Strains, Phase IV (KMG-IV): sequencing the most valuable type-strain genomes for metagenomic binning, comparative biology and taxonomic classification.</title>
        <authorList>
            <person name="Goeker M."/>
        </authorList>
    </citation>
    <scope>NUCLEOTIDE SEQUENCE [LARGE SCALE GENOMIC DNA]</scope>
    <source>
        <strain evidence="3 4">DSM 17196</strain>
    </source>
</reference>
<dbReference type="RefSeq" id="WP_130287404.1">
    <property type="nucleotide sequence ID" value="NZ_SGXE01000004.1"/>
</dbReference>
<feature type="domain" description="Lipocalin-like" evidence="2">
    <location>
        <begin position="37"/>
        <end position="152"/>
    </location>
</feature>
<gene>
    <name evidence="3" type="ORF">EV197_2877</name>
</gene>
<keyword evidence="1" id="KW-0732">Signal</keyword>
<comment type="caution">
    <text evidence="3">The sequence shown here is derived from an EMBL/GenBank/DDBJ whole genome shotgun (WGS) entry which is preliminary data.</text>
</comment>
<name>A0A4Q7NXV0_9FLAO</name>
<evidence type="ECO:0000313" key="4">
    <source>
        <dbReference type="Proteomes" id="UP000292262"/>
    </source>
</evidence>
<organism evidence="3 4">
    <name type="scientific">Aquimarina brevivitae</name>
    <dbReference type="NCBI Taxonomy" id="323412"/>
    <lineage>
        <taxon>Bacteria</taxon>
        <taxon>Pseudomonadati</taxon>
        <taxon>Bacteroidota</taxon>
        <taxon>Flavobacteriia</taxon>
        <taxon>Flavobacteriales</taxon>
        <taxon>Flavobacteriaceae</taxon>
        <taxon>Aquimarina</taxon>
    </lineage>
</organism>
<sequence length="181" mass="19406">MMKNINYFVLLLLIVTSFGCSSDDDGTLTVDESLIPGTWEVTSVVSNDGRFSGTVENIPITGSFTAEGKNYTAVITFVEGTGEAANTYTSTGGFSLDITVQIPTQDPVVVEEDFPDYLGSGTWSVEGNNLITVTLDQQTNFTITNLTTDTMALAVSLDEEVVVDNTTFTLDGTLEITLSKN</sequence>
<keyword evidence="4" id="KW-1185">Reference proteome</keyword>
<feature type="chain" id="PRO_5020688440" evidence="1">
    <location>
        <begin position="23"/>
        <end position="181"/>
    </location>
</feature>
<evidence type="ECO:0000313" key="3">
    <source>
        <dbReference type="EMBL" id="RZS92241.1"/>
    </source>
</evidence>
<proteinExistence type="predicted"/>
<protein>
    <submittedName>
        <fullName evidence="3">Lipocalin-like protein</fullName>
    </submittedName>
</protein>
<evidence type="ECO:0000259" key="2">
    <source>
        <dbReference type="Pfam" id="PF13648"/>
    </source>
</evidence>
<dbReference type="Proteomes" id="UP000292262">
    <property type="component" value="Unassembled WGS sequence"/>
</dbReference>
<evidence type="ECO:0000256" key="1">
    <source>
        <dbReference type="SAM" id="SignalP"/>
    </source>
</evidence>
<dbReference type="Pfam" id="PF13648">
    <property type="entry name" value="Lipocalin_4"/>
    <property type="match status" value="1"/>
</dbReference>
<feature type="signal peptide" evidence="1">
    <location>
        <begin position="1"/>
        <end position="22"/>
    </location>
</feature>
<dbReference type="OrthoDB" id="1160381at2"/>
<dbReference type="PROSITE" id="PS51257">
    <property type="entry name" value="PROKAR_LIPOPROTEIN"/>
    <property type="match status" value="1"/>
</dbReference>